<evidence type="ECO:0000256" key="6">
    <source>
        <dbReference type="SAM" id="MobiDB-lite"/>
    </source>
</evidence>
<dbReference type="Pfam" id="PF00551">
    <property type="entry name" value="Formyl_trans_N"/>
    <property type="match status" value="1"/>
</dbReference>
<keyword evidence="4 5" id="KW-0648">Protein biosynthesis</keyword>
<dbReference type="Pfam" id="PF02911">
    <property type="entry name" value="Formyl_trans_C"/>
    <property type="match status" value="1"/>
</dbReference>
<comment type="catalytic activity">
    <reaction evidence="5">
        <text>L-methionyl-tRNA(fMet) + (6R)-10-formyltetrahydrofolate = N-formyl-L-methionyl-tRNA(fMet) + (6S)-5,6,7,8-tetrahydrofolate + H(+)</text>
        <dbReference type="Rhea" id="RHEA:24380"/>
        <dbReference type="Rhea" id="RHEA-COMP:9952"/>
        <dbReference type="Rhea" id="RHEA-COMP:9953"/>
        <dbReference type="ChEBI" id="CHEBI:15378"/>
        <dbReference type="ChEBI" id="CHEBI:57453"/>
        <dbReference type="ChEBI" id="CHEBI:78530"/>
        <dbReference type="ChEBI" id="CHEBI:78844"/>
        <dbReference type="ChEBI" id="CHEBI:195366"/>
        <dbReference type="EC" id="2.1.2.9"/>
    </reaction>
</comment>
<gene>
    <name evidence="5" type="primary">fmt</name>
    <name evidence="9" type="ORF">FJM51_04650</name>
</gene>
<dbReference type="GO" id="GO:0004479">
    <property type="term" value="F:methionyl-tRNA formyltransferase activity"/>
    <property type="evidence" value="ECO:0007669"/>
    <property type="project" value="UniProtKB-UniRule"/>
</dbReference>
<accession>A0A501WRV3</accession>
<evidence type="ECO:0000259" key="7">
    <source>
        <dbReference type="Pfam" id="PF00551"/>
    </source>
</evidence>
<evidence type="ECO:0000313" key="9">
    <source>
        <dbReference type="EMBL" id="TPE52473.1"/>
    </source>
</evidence>
<dbReference type="PANTHER" id="PTHR11138:SF5">
    <property type="entry name" value="METHIONYL-TRNA FORMYLTRANSFERASE, MITOCHONDRIAL"/>
    <property type="match status" value="1"/>
</dbReference>
<name>A0A501WRV3_9RHOB</name>
<dbReference type="RefSeq" id="WP_140452957.1">
    <property type="nucleotide sequence ID" value="NZ_VFRP01000003.1"/>
</dbReference>
<evidence type="ECO:0000256" key="5">
    <source>
        <dbReference type="HAMAP-Rule" id="MF_00182"/>
    </source>
</evidence>
<dbReference type="SUPFAM" id="SSF50486">
    <property type="entry name" value="FMT C-terminal domain-like"/>
    <property type="match status" value="1"/>
</dbReference>
<feature type="domain" description="Formyl transferase N-terminal" evidence="7">
    <location>
        <begin position="1"/>
        <end position="180"/>
    </location>
</feature>
<dbReference type="InterPro" id="IPR036477">
    <property type="entry name" value="Formyl_transf_N_sf"/>
</dbReference>
<evidence type="ECO:0000259" key="8">
    <source>
        <dbReference type="Pfam" id="PF02911"/>
    </source>
</evidence>
<dbReference type="InterPro" id="IPR005794">
    <property type="entry name" value="Fmt"/>
</dbReference>
<protein>
    <recommendedName>
        <fullName evidence="2 5">Methionyl-tRNA formyltransferase</fullName>
        <ecNumber evidence="2 5">2.1.2.9</ecNumber>
    </recommendedName>
</protein>
<dbReference type="CDD" id="cd08646">
    <property type="entry name" value="FMT_core_Met-tRNA-FMT_N"/>
    <property type="match status" value="1"/>
</dbReference>
<feature type="domain" description="Formyl transferase C-terminal" evidence="8">
    <location>
        <begin position="201"/>
        <end position="296"/>
    </location>
</feature>
<feature type="region of interest" description="Disordered" evidence="6">
    <location>
        <begin position="31"/>
        <end position="51"/>
    </location>
</feature>
<dbReference type="InterPro" id="IPR044135">
    <property type="entry name" value="Met-tRNA-FMT_C"/>
</dbReference>
<dbReference type="FunFam" id="3.40.50.12230:FF:000001">
    <property type="entry name" value="Methionyl-tRNA formyltransferase"/>
    <property type="match status" value="1"/>
</dbReference>
<dbReference type="SUPFAM" id="SSF53328">
    <property type="entry name" value="Formyltransferase"/>
    <property type="match status" value="1"/>
</dbReference>
<dbReference type="NCBIfam" id="TIGR00460">
    <property type="entry name" value="fmt"/>
    <property type="match status" value="1"/>
</dbReference>
<dbReference type="AlphaFoldDB" id="A0A501WRV3"/>
<dbReference type="Proteomes" id="UP000319255">
    <property type="component" value="Unassembled WGS sequence"/>
</dbReference>
<reference evidence="9 10" key="1">
    <citation type="submission" date="2019-06" db="EMBL/GenBank/DDBJ databases">
        <title>A novel bacterium of genus Amaricoccus, isolated from marine sediment.</title>
        <authorList>
            <person name="Huang H."/>
            <person name="Mo K."/>
            <person name="Hu Y."/>
        </authorList>
    </citation>
    <scope>NUCLEOTIDE SEQUENCE [LARGE SCALE GENOMIC DNA]</scope>
    <source>
        <strain evidence="9 10">HB172011</strain>
    </source>
</reference>
<sequence length="305" mass="32223">MRLIFMGTPDFAVPPLRALVEAGHEVAAVYTQPPRPAGRGQKPRPSPVARAAEELGIPVRAPLNFRDPAERRAFADIGAELAVVVAYGLILPPEVLAAPARGCFNIHASLLPRWRGAAPIQRAILAGDAETGVAIMEMEAGLDTGPVWLEGAIRIGPEDTAGCLHDRLSIMGAHLIVEAIDRIDALRPLPQALEGVTYASKVDKAEARIDWTASAAEIDRRIRAFSPFPGAWCEISGERVKLLASVLVPDSPGGAAPGTVLDDALTIACGDGALRLLRLQRAGKGPAAAQDFLRGFPVRPGAHLV</sequence>
<comment type="caution">
    <text evidence="9">The sequence shown here is derived from an EMBL/GenBank/DDBJ whole genome shotgun (WGS) entry which is preliminary data.</text>
</comment>
<dbReference type="Gene3D" id="3.40.50.12230">
    <property type="match status" value="1"/>
</dbReference>
<comment type="similarity">
    <text evidence="1 5">Belongs to the Fmt family.</text>
</comment>
<keyword evidence="3 5" id="KW-0808">Transferase</keyword>
<dbReference type="GO" id="GO:0005829">
    <property type="term" value="C:cytosol"/>
    <property type="evidence" value="ECO:0007669"/>
    <property type="project" value="TreeGrafter"/>
</dbReference>
<dbReference type="InterPro" id="IPR011034">
    <property type="entry name" value="Formyl_transferase-like_C_sf"/>
</dbReference>
<organism evidence="9 10">
    <name type="scientific">Amaricoccus solimangrovi</name>
    <dbReference type="NCBI Taxonomy" id="2589815"/>
    <lineage>
        <taxon>Bacteria</taxon>
        <taxon>Pseudomonadati</taxon>
        <taxon>Pseudomonadota</taxon>
        <taxon>Alphaproteobacteria</taxon>
        <taxon>Rhodobacterales</taxon>
        <taxon>Paracoccaceae</taxon>
        <taxon>Amaricoccus</taxon>
    </lineage>
</organism>
<evidence type="ECO:0000313" key="10">
    <source>
        <dbReference type="Proteomes" id="UP000319255"/>
    </source>
</evidence>
<dbReference type="InterPro" id="IPR002376">
    <property type="entry name" value="Formyl_transf_N"/>
</dbReference>
<dbReference type="EMBL" id="VFRP01000003">
    <property type="protein sequence ID" value="TPE52473.1"/>
    <property type="molecule type" value="Genomic_DNA"/>
</dbReference>
<dbReference type="PANTHER" id="PTHR11138">
    <property type="entry name" value="METHIONYL-TRNA FORMYLTRANSFERASE"/>
    <property type="match status" value="1"/>
</dbReference>
<keyword evidence="10" id="KW-1185">Reference proteome</keyword>
<evidence type="ECO:0000256" key="3">
    <source>
        <dbReference type="ARBA" id="ARBA00022679"/>
    </source>
</evidence>
<proteinExistence type="inferred from homology"/>
<dbReference type="InterPro" id="IPR041711">
    <property type="entry name" value="Met-tRNA-FMT_N"/>
</dbReference>
<dbReference type="CDD" id="cd08704">
    <property type="entry name" value="Met_tRNA_FMT_C"/>
    <property type="match status" value="1"/>
</dbReference>
<dbReference type="HAMAP" id="MF_00182">
    <property type="entry name" value="Formyl_trans"/>
    <property type="match status" value="1"/>
</dbReference>
<dbReference type="OrthoDB" id="9802815at2"/>
<feature type="binding site" evidence="5">
    <location>
        <begin position="109"/>
        <end position="112"/>
    </location>
    <ligand>
        <name>(6S)-5,6,7,8-tetrahydrofolate</name>
        <dbReference type="ChEBI" id="CHEBI:57453"/>
    </ligand>
</feature>
<evidence type="ECO:0000256" key="2">
    <source>
        <dbReference type="ARBA" id="ARBA00012261"/>
    </source>
</evidence>
<dbReference type="EC" id="2.1.2.9" evidence="2 5"/>
<evidence type="ECO:0000256" key="1">
    <source>
        <dbReference type="ARBA" id="ARBA00010699"/>
    </source>
</evidence>
<dbReference type="InterPro" id="IPR005793">
    <property type="entry name" value="Formyl_trans_C"/>
</dbReference>
<evidence type="ECO:0000256" key="4">
    <source>
        <dbReference type="ARBA" id="ARBA00022917"/>
    </source>
</evidence>
<comment type="function">
    <text evidence="5">Attaches a formyl group to the free amino group of methionyl-tRNA(fMet). The formyl group appears to play a dual role in the initiator identity of N-formylmethionyl-tRNA by promoting its recognition by IF2 and preventing the misappropriation of this tRNA by the elongation apparatus.</text>
</comment>